<keyword evidence="4 13" id="KW-0813">Transport</keyword>
<evidence type="ECO:0000256" key="8">
    <source>
        <dbReference type="ARBA" id="ARBA00022927"/>
    </source>
</evidence>
<keyword evidence="5 13" id="KW-1003">Cell membrane</keyword>
<dbReference type="InterPro" id="IPR006135">
    <property type="entry name" value="T3SS_substrate_exporter"/>
</dbReference>
<gene>
    <name evidence="13 15" type="primary">flhB</name>
    <name evidence="15" type="ORF">DI586_04420</name>
</gene>
<comment type="function">
    <text evidence="12 13">Required for formation of the rod structure in the basal body of the flagellar apparatus. Together with FliI and FliH, may constitute the export apparatus of flagellin.</text>
</comment>
<dbReference type="Proteomes" id="UP000249739">
    <property type="component" value="Unassembled WGS sequence"/>
</dbReference>
<evidence type="ECO:0000256" key="3">
    <source>
        <dbReference type="ARBA" id="ARBA00021622"/>
    </source>
</evidence>
<keyword evidence="9 13" id="KW-1133">Transmembrane helix</keyword>
<evidence type="ECO:0000256" key="13">
    <source>
        <dbReference type="RuleBase" id="RU364091"/>
    </source>
</evidence>
<keyword evidence="6 13" id="KW-0812">Transmembrane</keyword>
<dbReference type="SUPFAM" id="SSF160544">
    <property type="entry name" value="EscU C-terminal domain-like"/>
    <property type="match status" value="1"/>
</dbReference>
<comment type="similarity">
    <text evidence="2 13">Belongs to the type III secretion exporter family.</text>
</comment>
<feature type="transmembrane region" description="Helical" evidence="13">
    <location>
        <begin position="151"/>
        <end position="170"/>
    </location>
</feature>
<evidence type="ECO:0000256" key="10">
    <source>
        <dbReference type="ARBA" id="ARBA00023136"/>
    </source>
</evidence>
<keyword evidence="15" id="KW-0282">Flagellum</keyword>
<keyword evidence="7 13" id="KW-1005">Bacterial flagellum biogenesis</keyword>
<feature type="compositionally biased region" description="Basic and acidic residues" evidence="14">
    <location>
        <begin position="8"/>
        <end position="25"/>
    </location>
</feature>
<dbReference type="PANTHER" id="PTHR30531:SF12">
    <property type="entry name" value="FLAGELLAR BIOSYNTHETIC PROTEIN FLHB"/>
    <property type="match status" value="1"/>
</dbReference>
<feature type="transmembrane region" description="Helical" evidence="13">
    <location>
        <begin position="190"/>
        <end position="213"/>
    </location>
</feature>
<dbReference type="InterPro" id="IPR029025">
    <property type="entry name" value="T3SS_substrate_exporter_C"/>
</dbReference>
<proteinExistence type="inferred from homology"/>
<evidence type="ECO:0000256" key="5">
    <source>
        <dbReference type="ARBA" id="ARBA00022475"/>
    </source>
</evidence>
<comment type="caution">
    <text evidence="15">The sequence shown here is derived from an EMBL/GenBank/DDBJ whole genome shotgun (WGS) entry which is preliminary data.</text>
</comment>
<evidence type="ECO:0000256" key="4">
    <source>
        <dbReference type="ARBA" id="ARBA00022448"/>
    </source>
</evidence>
<evidence type="ECO:0000256" key="9">
    <source>
        <dbReference type="ARBA" id="ARBA00022989"/>
    </source>
</evidence>
<evidence type="ECO:0000313" key="15">
    <source>
        <dbReference type="EMBL" id="PZP56231.1"/>
    </source>
</evidence>
<feature type="region of interest" description="Disordered" evidence="14">
    <location>
        <begin position="1"/>
        <end position="27"/>
    </location>
</feature>
<evidence type="ECO:0000256" key="14">
    <source>
        <dbReference type="SAM" id="MobiDB-lite"/>
    </source>
</evidence>
<feature type="transmembrane region" description="Helical" evidence="13">
    <location>
        <begin position="71"/>
        <end position="89"/>
    </location>
</feature>
<dbReference type="EMBL" id="QFOT01000033">
    <property type="protein sequence ID" value="PZP56231.1"/>
    <property type="molecule type" value="Genomic_DNA"/>
</dbReference>
<sequence length="360" mass="40013">MSEDSEDDASKTEDATPKKLEEARNKGQVAQSKELNTWVMLLAATLLIGVSSGSLFTNFREYLTVFIEQPHMLGSGPGGIGAVLVGISYKTIGLIAVPLIILFFAALIGPFAQVGFLVAPEVLKFDFSKVSPIKGFGRLFSMRSVVEFIKGLLKITVIGVVGFTLIYPYMNGLEHTMGQSVGVMLANLHSMTMRMLIGMLVALLIISIADVLYQRWEFGKQMRMTKQEIKDEYKQTEGDPHIKGKLKQLRYEKARQRMMQAVPKADVIITNPTHFAVALKYDTETMDAPTVVAKGVDEVAFRIRELGKEHNVEIVENPPLARSLYADVELDQAIPPELFKAVAEVISYVFQKRGKLPRKT</sequence>
<dbReference type="NCBIfam" id="TIGR00328">
    <property type="entry name" value="flhB"/>
    <property type="match status" value="1"/>
</dbReference>
<evidence type="ECO:0000256" key="7">
    <source>
        <dbReference type="ARBA" id="ARBA00022795"/>
    </source>
</evidence>
<protein>
    <recommendedName>
        <fullName evidence="3 13">Flagellar biosynthetic protein FlhB</fullName>
    </recommendedName>
</protein>
<keyword evidence="10 13" id="KW-0472">Membrane</keyword>
<feature type="transmembrane region" description="Helical" evidence="13">
    <location>
        <begin position="38"/>
        <end position="59"/>
    </location>
</feature>
<organism evidence="15 16">
    <name type="scientific">Micavibrio aeruginosavorus</name>
    <dbReference type="NCBI Taxonomy" id="349221"/>
    <lineage>
        <taxon>Bacteria</taxon>
        <taxon>Pseudomonadati</taxon>
        <taxon>Bdellovibrionota</taxon>
        <taxon>Bdellovibrionia</taxon>
        <taxon>Bdellovibrionales</taxon>
        <taxon>Pseudobdellovibrionaceae</taxon>
        <taxon>Micavibrio</taxon>
    </lineage>
</organism>
<evidence type="ECO:0000256" key="11">
    <source>
        <dbReference type="ARBA" id="ARBA00023225"/>
    </source>
</evidence>
<dbReference type="InterPro" id="IPR006136">
    <property type="entry name" value="FlhB"/>
</dbReference>
<keyword evidence="8 13" id="KW-0653">Protein transport</keyword>
<dbReference type="FunFam" id="3.40.1690.10:FF:000001">
    <property type="entry name" value="Flagellar biosynthetic protein FlhB"/>
    <property type="match status" value="1"/>
</dbReference>
<dbReference type="GO" id="GO:0009306">
    <property type="term" value="P:protein secretion"/>
    <property type="evidence" value="ECO:0007669"/>
    <property type="project" value="InterPro"/>
</dbReference>
<keyword evidence="15" id="KW-0966">Cell projection</keyword>
<dbReference type="Gene3D" id="3.40.1690.10">
    <property type="entry name" value="secretion proteins EscU"/>
    <property type="match status" value="1"/>
</dbReference>
<reference evidence="15 16" key="1">
    <citation type="submission" date="2017-08" db="EMBL/GenBank/DDBJ databases">
        <title>Infants hospitalized years apart are colonized by the same room-sourced microbial strains.</title>
        <authorList>
            <person name="Brooks B."/>
            <person name="Olm M.R."/>
            <person name="Firek B.A."/>
            <person name="Baker R."/>
            <person name="Thomas B.C."/>
            <person name="Morowitz M.J."/>
            <person name="Banfield J.F."/>
        </authorList>
    </citation>
    <scope>NUCLEOTIDE SEQUENCE [LARGE SCALE GENOMIC DNA]</scope>
    <source>
        <strain evidence="15">S2_006_000_R2_64</strain>
    </source>
</reference>
<evidence type="ECO:0000256" key="12">
    <source>
        <dbReference type="ARBA" id="ARBA00025078"/>
    </source>
</evidence>
<evidence type="ECO:0000256" key="1">
    <source>
        <dbReference type="ARBA" id="ARBA00004651"/>
    </source>
</evidence>
<evidence type="ECO:0000313" key="16">
    <source>
        <dbReference type="Proteomes" id="UP000249739"/>
    </source>
</evidence>
<keyword evidence="11 13" id="KW-1006">Bacterial flagellum protein export</keyword>
<dbReference type="Pfam" id="PF01312">
    <property type="entry name" value="Bac_export_2"/>
    <property type="match status" value="1"/>
</dbReference>
<dbReference type="GO" id="GO:0044780">
    <property type="term" value="P:bacterial-type flagellum assembly"/>
    <property type="evidence" value="ECO:0007669"/>
    <property type="project" value="InterPro"/>
</dbReference>
<dbReference type="GO" id="GO:0005886">
    <property type="term" value="C:plasma membrane"/>
    <property type="evidence" value="ECO:0007669"/>
    <property type="project" value="UniProtKB-SubCell"/>
</dbReference>
<comment type="subcellular location">
    <subcellularLocation>
        <location evidence="1">Cell membrane</location>
        <topology evidence="1">Multi-pass membrane protein</topology>
    </subcellularLocation>
</comment>
<dbReference type="PANTHER" id="PTHR30531">
    <property type="entry name" value="FLAGELLAR BIOSYNTHETIC PROTEIN FLHB"/>
    <property type="match status" value="1"/>
</dbReference>
<name>A0A2W5FJW2_9BACT</name>
<evidence type="ECO:0000256" key="2">
    <source>
        <dbReference type="ARBA" id="ARBA00010690"/>
    </source>
</evidence>
<keyword evidence="15" id="KW-0969">Cilium</keyword>
<feature type="transmembrane region" description="Helical" evidence="13">
    <location>
        <begin position="95"/>
        <end position="119"/>
    </location>
</feature>
<evidence type="ECO:0000256" key="6">
    <source>
        <dbReference type="ARBA" id="ARBA00022692"/>
    </source>
</evidence>
<dbReference type="PRINTS" id="PR00950">
    <property type="entry name" value="TYPE3IMSPROT"/>
</dbReference>
<accession>A0A2W5FJW2</accession>
<dbReference type="AlphaFoldDB" id="A0A2W5FJW2"/>
<dbReference type="Gene3D" id="6.10.250.2080">
    <property type="match status" value="1"/>
</dbReference>